<evidence type="ECO:0000256" key="3">
    <source>
        <dbReference type="ARBA" id="ARBA00022801"/>
    </source>
</evidence>
<feature type="region of interest" description="Disordered" evidence="7">
    <location>
        <begin position="1"/>
        <end position="45"/>
    </location>
</feature>
<dbReference type="InterPro" id="IPR050131">
    <property type="entry name" value="Peptidase_S8_subtilisin-like"/>
</dbReference>
<feature type="active site" description="Charge relay system" evidence="5 6">
    <location>
        <position position="298"/>
    </location>
</feature>
<dbReference type="PANTHER" id="PTHR43806">
    <property type="entry name" value="PEPTIDASE S8"/>
    <property type="match status" value="1"/>
</dbReference>
<name>A0A243RS80_9ACTN</name>
<dbReference type="GO" id="GO:0006508">
    <property type="term" value="P:proteolysis"/>
    <property type="evidence" value="ECO:0007669"/>
    <property type="project" value="UniProtKB-KW"/>
</dbReference>
<dbReference type="Pfam" id="PF00082">
    <property type="entry name" value="Peptidase_S8"/>
    <property type="match status" value="1"/>
</dbReference>
<dbReference type="Proteomes" id="UP000194761">
    <property type="component" value="Unassembled WGS sequence"/>
</dbReference>
<dbReference type="PROSITE" id="PS51892">
    <property type="entry name" value="SUBTILASE"/>
    <property type="match status" value="1"/>
</dbReference>
<dbReference type="InterPro" id="IPR022398">
    <property type="entry name" value="Peptidase_S8_His-AS"/>
</dbReference>
<accession>A0A243RS80</accession>
<comment type="caution">
    <text evidence="9">The sequence shown here is derived from an EMBL/GenBank/DDBJ whole genome shotgun (WGS) entry which is preliminary data.</text>
</comment>
<organism evidence="9 10">
    <name type="scientific">Streptosporangium minutum</name>
    <dbReference type="NCBI Taxonomy" id="569862"/>
    <lineage>
        <taxon>Bacteria</taxon>
        <taxon>Bacillati</taxon>
        <taxon>Actinomycetota</taxon>
        <taxon>Actinomycetes</taxon>
        <taxon>Streptosporangiales</taxon>
        <taxon>Streptosporangiaceae</taxon>
        <taxon>Streptosporangium</taxon>
    </lineage>
</organism>
<dbReference type="InterPro" id="IPR023828">
    <property type="entry name" value="Peptidase_S8_Ser-AS"/>
</dbReference>
<evidence type="ECO:0000256" key="1">
    <source>
        <dbReference type="ARBA" id="ARBA00011073"/>
    </source>
</evidence>
<dbReference type="SUPFAM" id="SSF52743">
    <property type="entry name" value="Subtilisin-like"/>
    <property type="match status" value="1"/>
</dbReference>
<evidence type="ECO:0000256" key="6">
    <source>
        <dbReference type="PROSITE-ProRule" id="PRU01240"/>
    </source>
</evidence>
<protein>
    <recommendedName>
        <fullName evidence="8">Peptidase S8/S53 domain-containing protein</fullName>
    </recommendedName>
</protein>
<dbReference type="GO" id="GO:0004252">
    <property type="term" value="F:serine-type endopeptidase activity"/>
    <property type="evidence" value="ECO:0007669"/>
    <property type="project" value="UniProtKB-UniRule"/>
</dbReference>
<keyword evidence="4 6" id="KW-0720">Serine protease</keyword>
<dbReference type="InterPro" id="IPR000209">
    <property type="entry name" value="Peptidase_S8/S53_dom"/>
</dbReference>
<proteinExistence type="inferred from homology"/>
<evidence type="ECO:0000259" key="8">
    <source>
        <dbReference type="Pfam" id="PF00082"/>
    </source>
</evidence>
<comment type="similarity">
    <text evidence="1 6">Belongs to the peptidase S8 family.</text>
</comment>
<dbReference type="AlphaFoldDB" id="A0A243RS80"/>
<evidence type="ECO:0000256" key="7">
    <source>
        <dbReference type="SAM" id="MobiDB-lite"/>
    </source>
</evidence>
<sequence length="1116" mass="116686">MEFDRGGPGGFASDGRVPMAERPGGRVPMAEQSGGRVPMAERRKRPFPLTQRQIMSLGKSFLAVAMAGTIVGITPAPAPAQTPQPPSQPANGVTLITGDRVVVTGHGHRVEPGPGRQEVGFTSQVREKHLYVIPSDAQPLVAQGVLDRRLFDVTQLLQWRYGDAEIRDIPLITRSDAGPAPALRGAQGTRQLAGLGMTTLRLPKSGAAQAWKEMAGGGRTLAAGTTKIWLDGRRSFSLDRSTRQIGATEAWKQGMTGEGITVAVLDSGYDPGHPDLKGVVAQERNFSEDPDIRDNLGHGTHVASIVAGNGEKYRGVAPGARLAIGKVGDESGPSESAILAGMEWAAVEVKAKVVNLSLGDADQPEIDPLEQAVNTLSAETGTLFVVAAGNDGGRRPVSSPASADAALAVGAVDRQDRVAGFSSTGPRVGDHAVKPDLTAPGVDIVAAAAEGTADGAHVEMSGTSMAAPHVAGAAAILAQRHPDWTGQQLKVALVGSAAPSSGATPFQQGTGRVDVVRALKQQVVAQPAGTWAAFPWDGPDGRKKTGTVTYTNSGDAPVSLDLTVEGEVLELGSRRLDVPAGGQASVTLSIDASGKAPGDYAGTITATSGDSVIRTLAGAYVEPESYDVTIAVIGKQGQQVDPWSAQIYDAKTGTVTEPVFRNGMATVRLPKGDWDLYTLIGERIDGKSNFTVANSPLKVDAGSRRLTVDTRQGKATKVTLDDPTATPRRGFDLGLAHGAWNSWSSTNMNVNTELFVVPVHRPGLTYTLRTTWLSKDVSPSPYVYDLVDRRTDGVPENPVYDARQKDLAKVSATYRSSGVAAVGTPMAGLQIGGFPGSSMASLVGDIPLPGTLIHYRTPGLTYESGLQVGTSLTFDGGKLMKRGQTDEVWNTAVTGPSFLLPGGSRTGDKLTFFGVGLFAGGGPGRTGSDTAATGTATLARDGQVLAKADIANCEVYQREACELHAGLPPEPGAYTLTASMRRQVPHSTLSTGVESVWRFRSATTAKERPLPLTAVRYSPAGLDESNRAKPGSVTRLPLWIERNPGSTGAATESVQVEMSIDDGAKWRRVPIVRTGSGWTAVLPNPRTPGFVSLRAVVTGTAGTGLTQTITRAYAVG</sequence>
<evidence type="ECO:0000313" key="10">
    <source>
        <dbReference type="Proteomes" id="UP000194761"/>
    </source>
</evidence>
<evidence type="ECO:0000256" key="4">
    <source>
        <dbReference type="ARBA" id="ARBA00022825"/>
    </source>
</evidence>
<evidence type="ECO:0000256" key="5">
    <source>
        <dbReference type="PIRSR" id="PIRSR615500-1"/>
    </source>
</evidence>
<feature type="active site" description="Charge relay system" evidence="5 6">
    <location>
        <position position="266"/>
    </location>
</feature>
<feature type="domain" description="Peptidase S8/S53" evidence="8">
    <location>
        <begin position="257"/>
        <end position="511"/>
    </location>
</feature>
<evidence type="ECO:0000256" key="2">
    <source>
        <dbReference type="ARBA" id="ARBA00022670"/>
    </source>
</evidence>
<keyword evidence="3 6" id="KW-0378">Hydrolase</keyword>
<dbReference type="PANTHER" id="PTHR43806:SF11">
    <property type="entry name" value="CEREVISIN-RELATED"/>
    <property type="match status" value="1"/>
</dbReference>
<dbReference type="EMBL" id="NGFP01000030">
    <property type="protein sequence ID" value="OUC97862.1"/>
    <property type="molecule type" value="Genomic_DNA"/>
</dbReference>
<keyword evidence="2 6" id="KW-0645">Protease</keyword>
<dbReference type="PRINTS" id="PR00723">
    <property type="entry name" value="SUBTILISIN"/>
</dbReference>
<evidence type="ECO:0000313" key="9">
    <source>
        <dbReference type="EMBL" id="OUC97862.1"/>
    </source>
</evidence>
<dbReference type="PROSITE" id="PS00138">
    <property type="entry name" value="SUBTILASE_SER"/>
    <property type="match status" value="1"/>
</dbReference>
<dbReference type="PROSITE" id="PS00137">
    <property type="entry name" value="SUBTILASE_HIS"/>
    <property type="match status" value="1"/>
</dbReference>
<gene>
    <name evidence="9" type="ORF">CA984_09445</name>
</gene>
<feature type="active site" description="Charge relay system" evidence="5 6">
    <location>
        <position position="464"/>
    </location>
</feature>
<feature type="compositionally biased region" description="Gly residues" evidence="7">
    <location>
        <begin position="1"/>
        <end position="12"/>
    </location>
</feature>
<keyword evidence="10" id="KW-1185">Reference proteome</keyword>
<reference evidence="9 10" key="1">
    <citation type="submission" date="2017-05" db="EMBL/GenBank/DDBJ databases">
        <title>Biotechnological potential of actinobacteria isolated from South African environments.</title>
        <authorList>
            <person name="Le Roes-Hill M."/>
            <person name="Prins A."/>
            <person name="Durrell K.A."/>
        </authorList>
    </citation>
    <scope>NUCLEOTIDE SEQUENCE [LARGE SCALE GENOMIC DNA]</scope>
    <source>
        <strain evidence="9">M26</strain>
    </source>
</reference>
<dbReference type="InterPro" id="IPR036852">
    <property type="entry name" value="Peptidase_S8/S53_dom_sf"/>
</dbReference>
<dbReference type="Gene3D" id="3.40.50.200">
    <property type="entry name" value="Peptidase S8/S53 domain"/>
    <property type="match status" value="1"/>
</dbReference>
<dbReference type="InterPro" id="IPR015500">
    <property type="entry name" value="Peptidase_S8_subtilisin-rel"/>
</dbReference>